<feature type="coiled-coil region" evidence="1">
    <location>
        <begin position="191"/>
        <end position="225"/>
    </location>
</feature>
<sequence>MSRIEDEKATEVKTEDFIPSSRQLCFNKDWLLRSNPPNKIGDFVCLICGQISNNPIEINCPQHQNLDGPLIVGEYCLEQFLSTNSNLCPVHLHSDCQYAKSRLARRCVSELSVMCPLQFEQDLKAPNQRIKCNFNGKIRELNSHLDNSCSFNQSECWFKPFGCDHNCCKQELEKHLVSNVKPHFDLVIKSFDALKRNLELLQGESKQLKLQNQQLKSEMQSKKIRDEGNFILLKEILVLDNSYIQISVYF</sequence>
<dbReference type="InterPro" id="IPR013083">
    <property type="entry name" value="Znf_RING/FYVE/PHD"/>
</dbReference>
<gene>
    <name evidence="2" type="ORF">RFI_04230</name>
</gene>
<feature type="non-terminal residue" evidence="2">
    <location>
        <position position="250"/>
    </location>
</feature>
<name>X6P5L6_RETFI</name>
<protein>
    <recommendedName>
        <fullName evidence="4">TRAF-type domain-containing protein</fullName>
    </recommendedName>
</protein>
<proteinExistence type="predicted"/>
<keyword evidence="1" id="KW-0175">Coiled coil</keyword>
<evidence type="ECO:0000313" key="2">
    <source>
        <dbReference type="EMBL" id="ETO32887.1"/>
    </source>
</evidence>
<dbReference type="EMBL" id="ASPP01003852">
    <property type="protein sequence ID" value="ETO32887.1"/>
    <property type="molecule type" value="Genomic_DNA"/>
</dbReference>
<dbReference type="AlphaFoldDB" id="X6P5L6"/>
<keyword evidence="3" id="KW-1185">Reference proteome</keyword>
<accession>X6P5L6</accession>
<comment type="caution">
    <text evidence="2">The sequence shown here is derived from an EMBL/GenBank/DDBJ whole genome shotgun (WGS) entry which is preliminary data.</text>
</comment>
<dbReference type="Proteomes" id="UP000023152">
    <property type="component" value="Unassembled WGS sequence"/>
</dbReference>
<evidence type="ECO:0000256" key="1">
    <source>
        <dbReference type="SAM" id="Coils"/>
    </source>
</evidence>
<dbReference type="Gene3D" id="3.30.40.10">
    <property type="entry name" value="Zinc/RING finger domain, C3HC4 (zinc finger)"/>
    <property type="match status" value="1"/>
</dbReference>
<organism evidence="2 3">
    <name type="scientific">Reticulomyxa filosa</name>
    <dbReference type="NCBI Taxonomy" id="46433"/>
    <lineage>
        <taxon>Eukaryota</taxon>
        <taxon>Sar</taxon>
        <taxon>Rhizaria</taxon>
        <taxon>Retaria</taxon>
        <taxon>Foraminifera</taxon>
        <taxon>Monothalamids</taxon>
        <taxon>Reticulomyxidae</taxon>
        <taxon>Reticulomyxa</taxon>
    </lineage>
</organism>
<evidence type="ECO:0008006" key="4">
    <source>
        <dbReference type="Google" id="ProtNLM"/>
    </source>
</evidence>
<reference evidence="2 3" key="1">
    <citation type="journal article" date="2013" name="Curr. Biol.">
        <title>The Genome of the Foraminiferan Reticulomyxa filosa.</title>
        <authorList>
            <person name="Glockner G."/>
            <person name="Hulsmann N."/>
            <person name="Schleicher M."/>
            <person name="Noegel A.A."/>
            <person name="Eichinger L."/>
            <person name="Gallinger C."/>
            <person name="Pawlowski J."/>
            <person name="Sierra R."/>
            <person name="Euteneuer U."/>
            <person name="Pillet L."/>
            <person name="Moustafa A."/>
            <person name="Platzer M."/>
            <person name="Groth M."/>
            <person name="Szafranski K."/>
            <person name="Schliwa M."/>
        </authorList>
    </citation>
    <scope>NUCLEOTIDE SEQUENCE [LARGE SCALE GENOMIC DNA]</scope>
</reference>
<evidence type="ECO:0000313" key="3">
    <source>
        <dbReference type="Proteomes" id="UP000023152"/>
    </source>
</evidence>